<evidence type="ECO:0008006" key="10">
    <source>
        <dbReference type="Google" id="ProtNLM"/>
    </source>
</evidence>
<keyword evidence="2" id="KW-0929">Antimicrobial</keyword>
<dbReference type="EMBL" id="CM000839">
    <property type="protein sequence ID" value="KRH53529.1"/>
    <property type="molecule type" value="Genomic_DNA"/>
</dbReference>
<evidence type="ECO:0000256" key="2">
    <source>
        <dbReference type="ARBA" id="ARBA00022529"/>
    </source>
</evidence>
<keyword evidence="9" id="KW-1185">Reference proteome</keyword>
<evidence type="ECO:0000256" key="1">
    <source>
        <dbReference type="ARBA" id="ARBA00006722"/>
    </source>
</evidence>
<reference evidence="7" key="3">
    <citation type="submission" date="2018-07" db="EMBL/GenBank/DDBJ databases">
        <title>WGS assembly of Glycine max.</title>
        <authorList>
            <person name="Schmutz J."/>
            <person name="Cannon S."/>
            <person name="Schlueter J."/>
            <person name="Ma J."/>
            <person name="Mitros T."/>
            <person name="Nelson W."/>
            <person name="Hyten D."/>
            <person name="Song Q."/>
            <person name="Thelen J."/>
            <person name="Cheng J."/>
            <person name="Xu D."/>
            <person name="Hellsten U."/>
            <person name="May G."/>
            <person name="Yu Y."/>
            <person name="Sakurai T."/>
            <person name="Umezawa T."/>
            <person name="Bhattacharyya M."/>
            <person name="Sandhu D."/>
            <person name="Valliyodan B."/>
            <person name="Lindquist E."/>
            <person name="Peto M."/>
            <person name="Grant D."/>
            <person name="Shu S."/>
            <person name="Goodstein D."/>
            <person name="Barry K."/>
            <person name="Futrell-Griggs M."/>
            <person name="Abernathy B."/>
            <person name="Du J."/>
            <person name="Tian Z."/>
            <person name="Zhu L."/>
            <person name="Gill N."/>
            <person name="Joshi T."/>
            <person name="Libault M."/>
            <person name="Sethuraman A."/>
            <person name="Zhang X."/>
            <person name="Shinozaki K."/>
            <person name="Nguyen H."/>
            <person name="Wing R."/>
            <person name="Cregan P."/>
            <person name="Specht J."/>
            <person name="Grimwood J."/>
            <person name="Rokhsar D."/>
            <person name="Stacey G."/>
            <person name="Shoemaker R."/>
            <person name="Jackson S."/>
        </authorList>
    </citation>
    <scope>NUCLEOTIDE SEQUENCE</scope>
    <source>
        <tissue evidence="7">Callus</tissue>
    </source>
</reference>
<dbReference type="GO" id="GO:0050832">
    <property type="term" value="P:defense response to fungus"/>
    <property type="evidence" value="ECO:0007669"/>
    <property type="project" value="UniProtKB-KW"/>
</dbReference>
<dbReference type="InterPro" id="IPR010851">
    <property type="entry name" value="DEFL"/>
</dbReference>
<dbReference type="InParanoid" id="A0A0R0JL02"/>
<evidence type="ECO:0000313" key="8">
    <source>
        <dbReference type="EnsemblPlants" id="KRH53529"/>
    </source>
</evidence>
<reference evidence="8" key="2">
    <citation type="submission" date="2018-02" db="UniProtKB">
        <authorList>
            <consortium name="EnsemblPlants"/>
        </authorList>
    </citation>
    <scope>IDENTIFICATION</scope>
    <source>
        <strain evidence="8">Williams 82</strain>
    </source>
</reference>
<sequence length="80" mass="9053">MTTRRIIGLSFVLRIMYIVFLLTSGSAKFIERCTKAGNCPDEKACYTLCQLFGYKDYGGFCIYEADHECCCLAKDNPPHP</sequence>
<evidence type="ECO:0000256" key="5">
    <source>
        <dbReference type="ARBA" id="ARBA00023157"/>
    </source>
</evidence>
<protein>
    <recommendedName>
        <fullName evidence="10">Knottin scorpion toxin-like domain-containing protein</fullName>
    </recommendedName>
</protein>
<gene>
    <name evidence="7" type="ORF">GLYMA_06G130500</name>
</gene>
<organism evidence="7">
    <name type="scientific">Glycine max</name>
    <name type="common">Soybean</name>
    <name type="synonym">Glycine hispida</name>
    <dbReference type="NCBI Taxonomy" id="3847"/>
    <lineage>
        <taxon>Eukaryota</taxon>
        <taxon>Viridiplantae</taxon>
        <taxon>Streptophyta</taxon>
        <taxon>Embryophyta</taxon>
        <taxon>Tracheophyta</taxon>
        <taxon>Spermatophyta</taxon>
        <taxon>Magnoliopsida</taxon>
        <taxon>eudicotyledons</taxon>
        <taxon>Gunneridae</taxon>
        <taxon>Pentapetalae</taxon>
        <taxon>rosids</taxon>
        <taxon>fabids</taxon>
        <taxon>Fabales</taxon>
        <taxon>Fabaceae</taxon>
        <taxon>Papilionoideae</taxon>
        <taxon>50 kb inversion clade</taxon>
        <taxon>NPAAA clade</taxon>
        <taxon>indigoferoid/millettioid clade</taxon>
        <taxon>Phaseoleae</taxon>
        <taxon>Glycine</taxon>
        <taxon>Glycine subgen. Soja</taxon>
    </lineage>
</organism>
<evidence type="ECO:0000256" key="6">
    <source>
        <dbReference type="SAM" id="Phobius"/>
    </source>
</evidence>
<keyword evidence="6" id="KW-1133">Transmembrane helix</keyword>
<dbReference type="AlphaFoldDB" id="A0A0R0JL02"/>
<keyword evidence="3" id="KW-0295">Fungicide</keyword>
<accession>A0A0R0JL02</accession>
<dbReference type="Proteomes" id="UP000008827">
    <property type="component" value="Chromosome 6"/>
</dbReference>
<evidence type="ECO:0000256" key="4">
    <source>
        <dbReference type="ARBA" id="ARBA00022821"/>
    </source>
</evidence>
<reference evidence="7 8" key="1">
    <citation type="journal article" date="2010" name="Nature">
        <title>Genome sequence of the palaeopolyploid soybean.</title>
        <authorList>
            <person name="Schmutz J."/>
            <person name="Cannon S.B."/>
            <person name="Schlueter J."/>
            <person name="Ma J."/>
            <person name="Mitros T."/>
            <person name="Nelson W."/>
            <person name="Hyten D.L."/>
            <person name="Song Q."/>
            <person name="Thelen J.J."/>
            <person name="Cheng J."/>
            <person name="Xu D."/>
            <person name="Hellsten U."/>
            <person name="May G.D."/>
            <person name="Yu Y."/>
            <person name="Sakurai T."/>
            <person name="Umezawa T."/>
            <person name="Bhattacharyya M.K."/>
            <person name="Sandhu D."/>
            <person name="Valliyodan B."/>
            <person name="Lindquist E."/>
            <person name="Peto M."/>
            <person name="Grant D."/>
            <person name="Shu S."/>
            <person name="Goodstein D."/>
            <person name="Barry K."/>
            <person name="Futrell-Griggs M."/>
            <person name="Abernathy B."/>
            <person name="Du J."/>
            <person name="Tian Z."/>
            <person name="Zhu L."/>
            <person name="Gill N."/>
            <person name="Joshi T."/>
            <person name="Libault M."/>
            <person name="Sethuraman A."/>
            <person name="Zhang X.-C."/>
            <person name="Shinozaki K."/>
            <person name="Nguyen H.T."/>
            <person name="Wing R.A."/>
            <person name="Cregan P."/>
            <person name="Specht J."/>
            <person name="Grimwood J."/>
            <person name="Rokhsar D."/>
            <person name="Stacey G."/>
            <person name="Shoemaker R.C."/>
            <person name="Jackson S.A."/>
        </authorList>
    </citation>
    <scope>NUCLEOTIDE SEQUENCE [LARGE SCALE GENOMIC DNA]</scope>
    <source>
        <strain evidence="8">cv. Williams 82</strain>
        <tissue evidence="7">Callus</tissue>
    </source>
</reference>
<proteinExistence type="inferred from homology"/>
<name>A0A0R0JL02_SOYBN</name>
<keyword evidence="6" id="KW-0812">Transmembrane</keyword>
<keyword evidence="6" id="KW-0472">Membrane</keyword>
<feature type="transmembrane region" description="Helical" evidence="6">
    <location>
        <begin position="6"/>
        <end position="25"/>
    </location>
</feature>
<dbReference type="EnsemblPlants" id="KRH53529">
    <property type="protein sequence ID" value="KRH53529"/>
    <property type="gene ID" value="GLYMA_06G130500"/>
</dbReference>
<evidence type="ECO:0000313" key="9">
    <source>
        <dbReference type="Proteomes" id="UP000008827"/>
    </source>
</evidence>
<keyword evidence="4" id="KW-0611">Plant defense</keyword>
<keyword evidence="5" id="KW-1015">Disulfide bond</keyword>
<evidence type="ECO:0000313" key="7">
    <source>
        <dbReference type="EMBL" id="KRH53529.1"/>
    </source>
</evidence>
<evidence type="ECO:0000256" key="3">
    <source>
        <dbReference type="ARBA" id="ARBA00022577"/>
    </source>
</evidence>
<comment type="similarity">
    <text evidence="1">Belongs to the DEFL family.</text>
</comment>
<dbReference type="GO" id="GO:0031640">
    <property type="term" value="P:killing of cells of another organism"/>
    <property type="evidence" value="ECO:0007669"/>
    <property type="project" value="UniProtKB-KW"/>
</dbReference>
<dbReference type="Pfam" id="PF25052">
    <property type="entry name" value="AtDEF-like"/>
    <property type="match status" value="1"/>
</dbReference>
<dbReference type="Gramene" id="KRH53529">
    <property type="protein sequence ID" value="KRH53529"/>
    <property type="gene ID" value="GLYMA_06G130500"/>
</dbReference>